<feature type="coiled-coil region" evidence="1">
    <location>
        <begin position="107"/>
        <end position="176"/>
    </location>
</feature>
<organism evidence="4 5">
    <name type="scientific">Vitrella brassicaformis (strain CCMP3155)</name>
    <dbReference type="NCBI Taxonomy" id="1169540"/>
    <lineage>
        <taxon>Eukaryota</taxon>
        <taxon>Sar</taxon>
        <taxon>Alveolata</taxon>
        <taxon>Colpodellida</taxon>
        <taxon>Vitrellaceae</taxon>
        <taxon>Vitrella</taxon>
    </lineage>
</organism>
<evidence type="ECO:0000256" key="2">
    <source>
        <dbReference type="SAM" id="MobiDB-lite"/>
    </source>
</evidence>
<feature type="transmembrane region" description="Helical" evidence="3">
    <location>
        <begin position="338"/>
        <end position="358"/>
    </location>
</feature>
<dbReference type="EMBL" id="CDMY01000313">
    <property type="protein sequence ID" value="CEM01926.1"/>
    <property type="molecule type" value="Genomic_DNA"/>
</dbReference>
<keyword evidence="3" id="KW-0472">Membrane</keyword>
<dbReference type="GO" id="GO:0005886">
    <property type="term" value="C:plasma membrane"/>
    <property type="evidence" value="ECO:0007669"/>
    <property type="project" value="InterPro"/>
</dbReference>
<evidence type="ECO:0000313" key="4">
    <source>
        <dbReference type="EMBL" id="CEM01926.1"/>
    </source>
</evidence>
<feature type="transmembrane region" description="Helical" evidence="3">
    <location>
        <begin position="442"/>
        <end position="465"/>
    </location>
</feature>
<feature type="transmembrane region" description="Helical" evidence="3">
    <location>
        <begin position="529"/>
        <end position="549"/>
    </location>
</feature>
<dbReference type="GO" id="GO:0008381">
    <property type="term" value="F:mechanosensitive monoatomic ion channel activity"/>
    <property type="evidence" value="ECO:0007669"/>
    <property type="project" value="TreeGrafter"/>
</dbReference>
<protein>
    <recommendedName>
        <fullName evidence="6">TMC domain-containing protein</fullName>
    </recommendedName>
</protein>
<dbReference type="InterPro" id="IPR038900">
    <property type="entry name" value="TMC"/>
</dbReference>
<keyword evidence="3" id="KW-1133">Transmembrane helix</keyword>
<feature type="transmembrane region" description="Helical" evidence="3">
    <location>
        <begin position="702"/>
        <end position="724"/>
    </location>
</feature>
<feature type="transmembrane region" description="Helical" evidence="3">
    <location>
        <begin position="621"/>
        <end position="642"/>
    </location>
</feature>
<keyword evidence="3" id="KW-0812">Transmembrane</keyword>
<dbReference type="PANTHER" id="PTHR23302:SF24">
    <property type="entry name" value="TMC DOMAIN-CONTAINING PROTEIN"/>
    <property type="match status" value="1"/>
</dbReference>
<name>A0A0G4EUM0_VITBC</name>
<dbReference type="Gene3D" id="1.10.287.1490">
    <property type="match status" value="1"/>
</dbReference>
<dbReference type="OrthoDB" id="312275at2759"/>
<proteinExistence type="predicted"/>
<dbReference type="AlphaFoldDB" id="A0A0G4EUM0"/>
<evidence type="ECO:0000256" key="1">
    <source>
        <dbReference type="SAM" id="Coils"/>
    </source>
</evidence>
<feature type="transmembrane region" description="Helical" evidence="3">
    <location>
        <begin position="669"/>
        <end position="690"/>
    </location>
</feature>
<feature type="coiled-coil region" evidence="1">
    <location>
        <begin position="805"/>
        <end position="832"/>
    </location>
</feature>
<sequence>MYYQPAPGDISVPDEGASFSNVFHQHNSDAPINGAHVVDDAINQLQKQIGKELREITVHDLLDKAKMEPEQHRFDRPVPGEVPTSFAAPSEEVLRLSENLTRQSAQQKRLRDDVRKREQTIETLRRKVNHYEDQLKKANNARTKWKEEKDDIQTQLKKAEYDKSDLERQLEQLKLQQETGPAQLERMPSTTSSAASPGAQMLLAGLEAKARPKARAGFGMGALDIDLLGEGEELKVSEDRKRNPCMMCCHQFAKAARWVLRKLPFKTGVQRITRRYGDTFGSFFAFLRFLFLTSILQLCVHLPLLLPQLYLRLFDNLKMCGLSPCILVYSAFPNSGATSITYVSVVLMSVIVVLSLSLRQWVAFDHVYQYSQLLEETSGDKKKYSKVLLTAFDINTGNHDDATSFARSVAIQLGVLLYEDEVKRRNAERTFSDKLLLYCRRALGILINIAFIGVAWTIIISVTLFQKQIRTWLSSSTPFRSVSGLAPSVTVSVMGFAFPQVTTLITAYEKWAPSSRLKQTMWRLYFGRVLNVALVTALNFEMVYSRALFTQSSTSTIEWDEETYRCREDQAAVSLLSLVATDFAFTKLAFTGYLTYLYLTKRVFGLRGEEQRAMWRPKFDVAKNVVQVIYTQSLIISAMVIAQQHRDTDREGEGRCVGVVQPFCPFTALFAPVILFVDFKWFTFVFLKLCKRPQTNLSSQDIGVFIMRLFALSCVLFGVLTYFFLSLEFPHEEGCGPFDTRTRAIAVMENAFKTGFPLLWTILTSVILYTALAAVLILLLVFQLNKINAYRTYLLDQHLFSSRQIEVLQKEVTKLSKQLSVLKKRFARAREEMQSEGSEGETSFAPTPSVHSRASSVAVPRKSVRIDADRAAQSDNRADP</sequence>
<accession>A0A0G4EUM0</accession>
<keyword evidence="1" id="KW-0175">Coiled coil</keyword>
<evidence type="ECO:0000313" key="5">
    <source>
        <dbReference type="Proteomes" id="UP000041254"/>
    </source>
</evidence>
<dbReference type="InParanoid" id="A0A0G4EUM0"/>
<feature type="region of interest" description="Disordered" evidence="2">
    <location>
        <begin position="832"/>
        <end position="880"/>
    </location>
</feature>
<evidence type="ECO:0000256" key="3">
    <source>
        <dbReference type="SAM" id="Phobius"/>
    </source>
</evidence>
<feature type="region of interest" description="Disordered" evidence="2">
    <location>
        <begin position="177"/>
        <end position="196"/>
    </location>
</feature>
<feature type="transmembrane region" description="Helical" evidence="3">
    <location>
        <begin position="283"/>
        <end position="306"/>
    </location>
</feature>
<feature type="transmembrane region" description="Helical" evidence="3">
    <location>
        <begin position="758"/>
        <end position="782"/>
    </location>
</feature>
<feature type="compositionally biased region" description="Polar residues" evidence="2">
    <location>
        <begin position="835"/>
        <end position="855"/>
    </location>
</feature>
<dbReference type="VEuPathDB" id="CryptoDB:Vbra_13352"/>
<evidence type="ECO:0008006" key="6">
    <source>
        <dbReference type="Google" id="ProtNLM"/>
    </source>
</evidence>
<gene>
    <name evidence="4" type="ORF">Vbra_13352</name>
</gene>
<feature type="transmembrane region" description="Helical" evidence="3">
    <location>
        <begin position="583"/>
        <end position="600"/>
    </location>
</feature>
<keyword evidence="5" id="KW-1185">Reference proteome</keyword>
<dbReference type="Proteomes" id="UP000041254">
    <property type="component" value="Unassembled WGS sequence"/>
</dbReference>
<feature type="transmembrane region" description="Helical" evidence="3">
    <location>
        <begin position="485"/>
        <end position="508"/>
    </location>
</feature>
<feature type="compositionally biased region" description="Basic and acidic residues" evidence="2">
    <location>
        <begin position="864"/>
        <end position="880"/>
    </location>
</feature>
<dbReference type="PANTHER" id="PTHR23302">
    <property type="entry name" value="TRANSMEMBRANE CHANNEL-RELATED"/>
    <property type="match status" value="1"/>
</dbReference>
<dbReference type="OMA" id="PRCICEY"/>
<reference evidence="4 5" key="1">
    <citation type="submission" date="2014-11" db="EMBL/GenBank/DDBJ databases">
        <authorList>
            <person name="Zhu J."/>
            <person name="Qi W."/>
            <person name="Song R."/>
        </authorList>
    </citation>
    <scope>NUCLEOTIDE SEQUENCE [LARGE SCALE GENOMIC DNA]</scope>
</reference>